<comment type="caution">
    <text evidence="10">The sequence shown here is derived from an EMBL/GenBank/DDBJ whole genome shotgun (WGS) entry which is preliminary data.</text>
</comment>
<gene>
    <name evidence="10" type="primary">rarD</name>
    <name evidence="10" type="ORF">RM544_06475</name>
</gene>
<proteinExistence type="inferred from homology"/>
<dbReference type="EMBL" id="JAVRIE010000002">
    <property type="protein sequence ID" value="MDT0582175.1"/>
    <property type="molecule type" value="Genomic_DNA"/>
</dbReference>
<feature type="transmembrane region" description="Helical" evidence="8">
    <location>
        <begin position="182"/>
        <end position="202"/>
    </location>
</feature>
<feature type="transmembrane region" description="Helical" evidence="8">
    <location>
        <begin position="131"/>
        <end position="148"/>
    </location>
</feature>
<protein>
    <submittedName>
        <fullName evidence="10">EamA family transporter RarD</fullName>
    </submittedName>
</protein>
<feature type="transmembrane region" description="Helical" evidence="8">
    <location>
        <begin position="75"/>
        <end position="95"/>
    </location>
</feature>
<keyword evidence="7 8" id="KW-0472">Membrane</keyword>
<evidence type="ECO:0000256" key="8">
    <source>
        <dbReference type="SAM" id="Phobius"/>
    </source>
</evidence>
<name>A0AAW8R258_9ALTE</name>
<evidence type="ECO:0000313" key="11">
    <source>
        <dbReference type="Proteomes" id="UP001249020"/>
    </source>
</evidence>
<evidence type="ECO:0000256" key="5">
    <source>
        <dbReference type="ARBA" id="ARBA00022692"/>
    </source>
</evidence>
<evidence type="ECO:0000256" key="1">
    <source>
        <dbReference type="ARBA" id="ARBA00004651"/>
    </source>
</evidence>
<dbReference type="Proteomes" id="UP001249020">
    <property type="component" value="Unassembled WGS sequence"/>
</dbReference>
<reference evidence="10 11" key="1">
    <citation type="submission" date="2023-09" db="EMBL/GenBank/DDBJ databases">
        <authorList>
            <person name="Rey-Velasco X."/>
        </authorList>
    </citation>
    <scope>NUCLEOTIDE SEQUENCE [LARGE SCALE GENOMIC DNA]</scope>
    <source>
        <strain evidence="10 11">W409</strain>
    </source>
</reference>
<dbReference type="RefSeq" id="WP_311360953.1">
    <property type="nucleotide sequence ID" value="NZ_JAVRIE010000002.1"/>
</dbReference>
<dbReference type="GO" id="GO:0005886">
    <property type="term" value="C:plasma membrane"/>
    <property type="evidence" value="ECO:0007669"/>
    <property type="project" value="UniProtKB-SubCell"/>
</dbReference>
<evidence type="ECO:0000313" key="10">
    <source>
        <dbReference type="EMBL" id="MDT0582175.1"/>
    </source>
</evidence>
<dbReference type="InterPro" id="IPR004626">
    <property type="entry name" value="RarD"/>
</dbReference>
<evidence type="ECO:0000256" key="7">
    <source>
        <dbReference type="ARBA" id="ARBA00023136"/>
    </source>
</evidence>
<feature type="transmembrane region" description="Helical" evidence="8">
    <location>
        <begin position="12"/>
        <end position="30"/>
    </location>
</feature>
<dbReference type="InterPro" id="IPR000620">
    <property type="entry name" value="EamA_dom"/>
</dbReference>
<organism evidence="10 11">
    <name type="scientific">Brumicola blandensis</name>
    <dbReference type="NCBI Taxonomy" id="3075611"/>
    <lineage>
        <taxon>Bacteria</taxon>
        <taxon>Pseudomonadati</taxon>
        <taxon>Pseudomonadota</taxon>
        <taxon>Gammaproteobacteria</taxon>
        <taxon>Alteromonadales</taxon>
        <taxon>Alteromonadaceae</taxon>
        <taxon>Brumicola</taxon>
    </lineage>
</organism>
<feature type="transmembrane region" description="Helical" evidence="8">
    <location>
        <begin position="214"/>
        <end position="234"/>
    </location>
</feature>
<dbReference type="AlphaFoldDB" id="A0AAW8R258"/>
<comment type="similarity">
    <text evidence="2">Belongs to the EamA transporter family.</text>
</comment>
<comment type="subcellular location">
    <subcellularLocation>
        <location evidence="1">Cell membrane</location>
        <topology evidence="1">Multi-pass membrane protein</topology>
    </subcellularLocation>
</comment>
<sequence>MNQPATTSAKSGVIFALCAYTMWGIAPIYFKALHMVPPMEILMHRVIWSAVVLVLLIVGLRHIKKVIAAVSNRRVLLTLMAASLLLACNWFLFIWAVNNNFMLEASLGYYINPLINVFLGRLFLGERLRLTQKIAVGIAISGVAIMIFNFGYLPWIALTLACSFSIYGLMRKQVAVDSLPGLFIETIFILPAALIYWAFFVTQSGDFTQNSSQLNILLLCAGIVSTAPLLCFTAAARRIRYSTLGFFQYIGPSLMFILAVVIYNEPLSTGRLVTFGFVWTALAVFTYDSVKHYRREKKEKKLAALRPEA</sequence>
<evidence type="ECO:0000259" key="9">
    <source>
        <dbReference type="Pfam" id="PF00892"/>
    </source>
</evidence>
<evidence type="ECO:0000256" key="4">
    <source>
        <dbReference type="ARBA" id="ARBA00022475"/>
    </source>
</evidence>
<feature type="transmembrane region" description="Helical" evidence="8">
    <location>
        <begin position="107"/>
        <end position="124"/>
    </location>
</feature>
<feature type="transmembrane region" description="Helical" evidence="8">
    <location>
        <begin position="42"/>
        <end position="63"/>
    </location>
</feature>
<evidence type="ECO:0000256" key="2">
    <source>
        <dbReference type="ARBA" id="ARBA00007362"/>
    </source>
</evidence>
<accession>A0AAW8R258</accession>
<keyword evidence="5 8" id="KW-0812">Transmembrane</keyword>
<feature type="transmembrane region" description="Helical" evidence="8">
    <location>
        <begin position="269"/>
        <end position="290"/>
    </location>
</feature>
<dbReference type="Pfam" id="PF00892">
    <property type="entry name" value="EamA"/>
    <property type="match status" value="1"/>
</dbReference>
<keyword evidence="3" id="KW-0813">Transport</keyword>
<dbReference type="PANTHER" id="PTHR22911">
    <property type="entry name" value="ACYL-MALONYL CONDENSING ENZYME-RELATED"/>
    <property type="match status" value="1"/>
</dbReference>
<keyword evidence="6 8" id="KW-1133">Transmembrane helix</keyword>
<evidence type="ECO:0000256" key="3">
    <source>
        <dbReference type="ARBA" id="ARBA00022448"/>
    </source>
</evidence>
<evidence type="ECO:0000256" key="6">
    <source>
        <dbReference type="ARBA" id="ARBA00022989"/>
    </source>
</evidence>
<feature type="domain" description="EamA" evidence="9">
    <location>
        <begin position="11"/>
        <end position="147"/>
    </location>
</feature>
<dbReference type="PANTHER" id="PTHR22911:SF137">
    <property type="entry name" value="SOLUTE CARRIER FAMILY 35 MEMBER G2-RELATED"/>
    <property type="match status" value="1"/>
</dbReference>
<keyword evidence="4" id="KW-1003">Cell membrane</keyword>
<dbReference type="InterPro" id="IPR037185">
    <property type="entry name" value="EmrE-like"/>
</dbReference>
<keyword evidence="11" id="KW-1185">Reference proteome</keyword>
<dbReference type="NCBIfam" id="TIGR00688">
    <property type="entry name" value="rarD"/>
    <property type="match status" value="1"/>
</dbReference>
<feature type="transmembrane region" description="Helical" evidence="8">
    <location>
        <begin position="246"/>
        <end position="263"/>
    </location>
</feature>
<dbReference type="SUPFAM" id="SSF103481">
    <property type="entry name" value="Multidrug resistance efflux transporter EmrE"/>
    <property type="match status" value="2"/>
</dbReference>